<keyword evidence="2" id="KW-1185">Reference proteome</keyword>
<evidence type="ECO:0000313" key="2">
    <source>
        <dbReference type="Proteomes" id="UP001165064"/>
    </source>
</evidence>
<protein>
    <submittedName>
        <fullName evidence="1">Unnamed protein product</fullName>
    </submittedName>
</protein>
<sequence length="148" mass="15892">MSDINSERKVEVISTTTSPITTTIPPKRSGFKGWIDGFKPLDWDDVDPNMSPVEKANYLAAKSPLKRNLKNRHLQMIAIGGSIGTGLFVGSGSALATGGPASLLIGWILTGMMMYATVQGLGELAVAFPISGSFNQYNTRFISGPWEN</sequence>
<dbReference type="EMBL" id="BSXS01005988">
    <property type="protein sequence ID" value="GME84976.1"/>
    <property type="molecule type" value="Genomic_DNA"/>
</dbReference>
<proteinExistence type="predicted"/>
<organism evidence="1 2">
    <name type="scientific">Ambrosiozyma monospora</name>
    <name type="common">Yeast</name>
    <name type="synonym">Endomycopsis monosporus</name>
    <dbReference type="NCBI Taxonomy" id="43982"/>
    <lineage>
        <taxon>Eukaryota</taxon>
        <taxon>Fungi</taxon>
        <taxon>Dikarya</taxon>
        <taxon>Ascomycota</taxon>
        <taxon>Saccharomycotina</taxon>
        <taxon>Pichiomycetes</taxon>
        <taxon>Pichiales</taxon>
        <taxon>Pichiaceae</taxon>
        <taxon>Ambrosiozyma</taxon>
    </lineage>
</organism>
<accession>A0ACB5TBZ4</accession>
<name>A0ACB5TBZ4_AMBMO</name>
<reference evidence="1" key="1">
    <citation type="submission" date="2023-04" db="EMBL/GenBank/DDBJ databases">
        <title>Ambrosiozyma monospora NBRC 10751.</title>
        <authorList>
            <person name="Ichikawa N."/>
            <person name="Sato H."/>
            <person name="Tonouchi N."/>
        </authorList>
    </citation>
    <scope>NUCLEOTIDE SEQUENCE</scope>
    <source>
        <strain evidence="1">NBRC 10751</strain>
    </source>
</reference>
<gene>
    <name evidence="1" type="ORF">Amon02_000725500</name>
</gene>
<comment type="caution">
    <text evidence="1">The sequence shown here is derived from an EMBL/GenBank/DDBJ whole genome shotgun (WGS) entry which is preliminary data.</text>
</comment>
<dbReference type="Proteomes" id="UP001165064">
    <property type="component" value="Unassembled WGS sequence"/>
</dbReference>
<evidence type="ECO:0000313" key="1">
    <source>
        <dbReference type="EMBL" id="GME84976.1"/>
    </source>
</evidence>